<dbReference type="CDD" id="cd03801">
    <property type="entry name" value="GT4_PimA-like"/>
    <property type="match status" value="1"/>
</dbReference>
<dbReference type="RefSeq" id="WP_184926896.1">
    <property type="nucleotide sequence ID" value="NZ_JACHMO010000001.1"/>
</dbReference>
<feature type="domain" description="Glycosyltransferase subfamily 4-like N-terminal" evidence="4">
    <location>
        <begin position="15"/>
        <end position="183"/>
    </location>
</feature>
<proteinExistence type="predicted"/>
<evidence type="ECO:0000313" key="6">
    <source>
        <dbReference type="Proteomes" id="UP000552097"/>
    </source>
</evidence>
<sequence length="378" mass="41226">MHLVDMPVYYPPHKGGVEAYAHELHRRLLEADPNLRITVFTSAVGAPAGVQRLGERWTVVRWPGREVVSHYPVPYPGFTRKLRALCGPDTVLMTHTRFYWPHLWASLFAKRARLRRVHVEHGSSPVQSGNRFIRFVADVVDRITSQPVLRWADDVVAVSRSAARFVRDLAGREARVLYRGIELPSDVVASTPVGEPVACYVGRLINGKGVGDLLTATADLRRRGVPLRLRLCGDGPAASDLRAQATKLGLADHVEFLGAVDHDTALREIAACTVFVNPSWTEGLPTTVLEAAAIGRAIVATDVGGTAEIIDDGVTGSLVPARDPDALAAALEAAVTDPEREARADKLGEVTRERFSWDRSIAAFAAMLVGHDPDRQAR</sequence>
<dbReference type="PANTHER" id="PTHR12526:SF636">
    <property type="entry name" value="BLL3647 PROTEIN"/>
    <property type="match status" value="1"/>
</dbReference>
<organism evidence="5 6">
    <name type="scientific">Saccharothrix ecbatanensis</name>
    <dbReference type="NCBI Taxonomy" id="1105145"/>
    <lineage>
        <taxon>Bacteria</taxon>
        <taxon>Bacillati</taxon>
        <taxon>Actinomycetota</taxon>
        <taxon>Actinomycetes</taxon>
        <taxon>Pseudonocardiales</taxon>
        <taxon>Pseudonocardiaceae</taxon>
        <taxon>Saccharothrix</taxon>
    </lineage>
</organism>
<reference evidence="5 6" key="1">
    <citation type="submission" date="2020-08" db="EMBL/GenBank/DDBJ databases">
        <title>Sequencing the genomes of 1000 actinobacteria strains.</title>
        <authorList>
            <person name="Klenk H.-P."/>
        </authorList>
    </citation>
    <scope>NUCLEOTIDE SEQUENCE [LARGE SCALE GENOMIC DNA]</scope>
    <source>
        <strain evidence="5 6">DSM 45486</strain>
    </source>
</reference>
<evidence type="ECO:0000256" key="2">
    <source>
        <dbReference type="ARBA" id="ARBA00022679"/>
    </source>
</evidence>
<dbReference type="Pfam" id="PF00534">
    <property type="entry name" value="Glycos_transf_1"/>
    <property type="match status" value="1"/>
</dbReference>
<evidence type="ECO:0000313" key="5">
    <source>
        <dbReference type="EMBL" id="MBB5806959.1"/>
    </source>
</evidence>
<gene>
    <name evidence="5" type="ORF">F4560_006727</name>
</gene>
<dbReference type="InterPro" id="IPR028098">
    <property type="entry name" value="Glyco_trans_4-like_N"/>
</dbReference>
<dbReference type="EMBL" id="JACHMO010000001">
    <property type="protein sequence ID" value="MBB5806959.1"/>
    <property type="molecule type" value="Genomic_DNA"/>
</dbReference>
<dbReference type="AlphaFoldDB" id="A0A7W9HR90"/>
<dbReference type="GO" id="GO:0016757">
    <property type="term" value="F:glycosyltransferase activity"/>
    <property type="evidence" value="ECO:0007669"/>
    <property type="project" value="UniProtKB-KW"/>
</dbReference>
<evidence type="ECO:0000256" key="1">
    <source>
        <dbReference type="ARBA" id="ARBA00022676"/>
    </source>
</evidence>
<dbReference type="PANTHER" id="PTHR12526">
    <property type="entry name" value="GLYCOSYLTRANSFERASE"/>
    <property type="match status" value="1"/>
</dbReference>
<keyword evidence="6" id="KW-1185">Reference proteome</keyword>
<dbReference type="Gene3D" id="3.40.50.2000">
    <property type="entry name" value="Glycogen Phosphorylase B"/>
    <property type="match status" value="2"/>
</dbReference>
<dbReference type="InterPro" id="IPR001296">
    <property type="entry name" value="Glyco_trans_1"/>
</dbReference>
<dbReference type="Pfam" id="PF13439">
    <property type="entry name" value="Glyco_transf_4"/>
    <property type="match status" value="1"/>
</dbReference>
<keyword evidence="2 5" id="KW-0808">Transferase</keyword>
<name>A0A7W9HR90_9PSEU</name>
<dbReference type="Proteomes" id="UP000552097">
    <property type="component" value="Unassembled WGS sequence"/>
</dbReference>
<feature type="domain" description="Glycosyl transferase family 1" evidence="3">
    <location>
        <begin position="192"/>
        <end position="346"/>
    </location>
</feature>
<evidence type="ECO:0000259" key="4">
    <source>
        <dbReference type="Pfam" id="PF13439"/>
    </source>
</evidence>
<accession>A0A7W9HR90</accession>
<dbReference type="SUPFAM" id="SSF53756">
    <property type="entry name" value="UDP-Glycosyltransferase/glycogen phosphorylase"/>
    <property type="match status" value="1"/>
</dbReference>
<comment type="caution">
    <text evidence="5">The sequence shown here is derived from an EMBL/GenBank/DDBJ whole genome shotgun (WGS) entry which is preliminary data.</text>
</comment>
<keyword evidence="1" id="KW-0328">Glycosyltransferase</keyword>
<protein>
    <submittedName>
        <fullName evidence="5">Glycosyltransferase involved in cell wall biosynthesis</fullName>
    </submittedName>
</protein>
<evidence type="ECO:0000259" key="3">
    <source>
        <dbReference type="Pfam" id="PF00534"/>
    </source>
</evidence>